<dbReference type="AlphaFoldDB" id="A0A644Y9Y0"/>
<evidence type="ECO:0000313" key="1">
    <source>
        <dbReference type="EMBL" id="MPM22924.1"/>
    </source>
</evidence>
<comment type="caution">
    <text evidence="1">The sequence shown here is derived from an EMBL/GenBank/DDBJ whole genome shotgun (WGS) entry which is preliminary data.</text>
</comment>
<accession>A0A644Y9Y0</accession>
<protein>
    <submittedName>
        <fullName evidence="1">Uncharacterized protein</fullName>
    </submittedName>
</protein>
<reference evidence="1" key="1">
    <citation type="submission" date="2019-08" db="EMBL/GenBank/DDBJ databases">
        <authorList>
            <person name="Kucharzyk K."/>
            <person name="Murdoch R.W."/>
            <person name="Higgins S."/>
            <person name="Loffler F."/>
        </authorList>
    </citation>
    <scope>NUCLEOTIDE SEQUENCE</scope>
</reference>
<proteinExistence type="predicted"/>
<sequence>MPALPAVTYRIGRNPKYSTVVSFRHPMGQTAPEAKAAVFWPLNRPQTLMITRPISADGGERTGNQTALSIRRADPIESDALPQPASIPLWALGQKLGAS</sequence>
<dbReference type="EMBL" id="VSSQ01003918">
    <property type="protein sequence ID" value="MPM22924.1"/>
    <property type="molecule type" value="Genomic_DNA"/>
</dbReference>
<organism evidence="1">
    <name type="scientific">bioreactor metagenome</name>
    <dbReference type="NCBI Taxonomy" id="1076179"/>
    <lineage>
        <taxon>unclassified sequences</taxon>
        <taxon>metagenomes</taxon>
        <taxon>ecological metagenomes</taxon>
    </lineage>
</organism>
<name>A0A644Y9Y0_9ZZZZ</name>
<gene>
    <name evidence="1" type="ORF">SDC9_69384</name>
</gene>